<evidence type="ECO:0000256" key="2">
    <source>
        <dbReference type="SAM" id="SignalP"/>
    </source>
</evidence>
<dbReference type="RefSeq" id="WP_131909512.1">
    <property type="nucleotide sequence ID" value="NZ_SMFM01000003.1"/>
</dbReference>
<evidence type="ECO:0000313" key="3">
    <source>
        <dbReference type="EMBL" id="TDD76390.1"/>
    </source>
</evidence>
<feature type="transmembrane region" description="Helical" evidence="1">
    <location>
        <begin position="183"/>
        <end position="202"/>
    </location>
</feature>
<comment type="caution">
    <text evidence="3">The sequence shown here is derived from an EMBL/GenBank/DDBJ whole genome shotgun (WGS) entry which is preliminary data.</text>
</comment>
<evidence type="ECO:0000313" key="4">
    <source>
        <dbReference type="Proteomes" id="UP000295278"/>
    </source>
</evidence>
<sequence length="266" mass="30790">MNKIRISILLLTISLLASCNFLKDSFTFKDKTKEFVETLMKKDYDKCVSQMALESEMGKNTNIDTLKLGLEEFRGLVEKNFGHNFEYSLMKSEKKRSTVESENTPPNTTLALIEFSNGKEFGVFQVLFDDNSKKIININTLDVKSPLPNMMLFWLFGILPLAVLLFNIYVIREIKKSTLSKKWLKYLAVLFFNTPTFTYSAVEGLSYKIINFQFFFGISFSFMGFLGSVWTFGIPLGGIYWLWKLKQHKIDEEFNTEAEKLTMTTE</sequence>
<keyword evidence="1" id="KW-0472">Membrane</keyword>
<keyword evidence="2" id="KW-0732">Signal</keyword>
<gene>
    <name evidence="3" type="ORF">E0F89_09210</name>
</gene>
<evidence type="ECO:0000256" key="1">
    <source>
        <dbReference type="SAM" id="Phobius"/>
    </source>
</evidence>
<dbReference type="AlphaFoldDB" id="A0A4R5AW82"/>
<dbReference type="OrthoDB" id="980033at2"/>
<organism evidence="3 4">
    <name type="scientific">Flavobacterium caseinilyticum</name>
    <dbReference type="NCBI Taxonomy" id="2541732"/>
    <lineage>
        <taxon>Bacteria</taxon>
        <taxon>Pseudomonadati</taxon>
        <taxon>Bacteroidota</taxon>
        <taxon>Flavobacteriia</taxon>
        <taxon>Flavobacteriales</taxon>
        <taxon>Flavobacteriaceae</taxon>
        <taxon>Flavobacterium</taxon>
    </lineage>
</organism>
<dbReference type="PROSITE" id="PS51257">
    <property type="entry name" value="PROKAR_LIPOPROTEIN"/>
    <property type="match status" value="1"/>
</dbReference>
<keyword evidence="1" id="KW-1133">Transmembrane helix</keyword>
<reference evidence="3 4" key="1">
    <citation type="submission" date="2019-03" db="EMBL/GenBank/DDBJ databases">
        <title>Flavobacterium AT-3-2 sp. nov., isolated from arctic soil.</title>
        <authorList>
            <person name="Chaudhary D.K."/>
        </authorList>
    </citation>
    <scope>NUCLEOTIDE SEQUENCE [LARGE SCALE GENOMIC DNA]</scope>
    <source>
        <strain evidence="3 4">AT-3-2</strain>
    </source>
</reference>
<evidence type="ECO:0008006" key="5">
    <source>
        <dbReference type="Google" id="ProtNLM"/>
    </source>
</evidence>
<feature type="chain" id="PRO_5020321386" description="DUF3887 domain-containing protein" evidence="2">
    <location>
        <begin position="23"/>
        <end position="266"/>
    </location>
</feature>
<accession>A0A4R5AW82</accession>
<dbReference type="EMBL" id="SMFM01000003">
    <property type="protein sequence ID" value="TDD76390.1"/>
    <property type="molecule type" value="Genomic_DNA"/>
</dbReference>
<dbReference type="Proteomes" id="UP000295278">
    <property type="component" value="Unassembled WGS sequence"/>
</dbReference>
<feature type="signal peptide" evidence="2">
    <location>
        <begin position="1"/>
        <end position="22"/>
    </location>
</feature>
<name>A0A4R5AW82_9FLAO</name>
<protein>
    <recommendedName>
        <fullName evidence="5">DUF3887 domain-containing protein</fullName>
    </recommendedName>
</protein>
<keyword evidence="1" id="KW-0812">Transmembrane</keyword>
<feature type="transmembrane region" description="Helical" evidence="1">
    <location>
        <begin position="151"/>
        <end position="171"/>
    </location>
</feature>
<proteinExistence type="predicted"/>
<feature type="transmembrane region" description="Helical" evidence="1">
    <location>
        <begin position="214"/>
        <end position="243"/>
    </location>
</feature>
<keyword evidence="4" id="KW-1185">Reference proteome</keyword>